<comment type="caution">
    <text evidence="3">The sequence shown here is derived from an EMBL/GenBank/DDBJ whole genome shotgun (WGS) entry which is preliminary data.</text>
</comment>
<keyword evidence="4" id="KW-1185">Reference proteome</keyword>
<dbReference type="VEuPathDB" id="FungiDB:H310_14983"/>
<dbReference type="InterPro" id="IPR005135">
    <property type="entry name" value="Endo/exonuclease/phosphatase"/>
</dbReference>
<feature type="signal peptide" evidence="1">
    <location>
        <begin position="1"/>
        <end position="19"/>
    </location>
</feature>
<feature type="chain" id="PRO_5019252743" description="Endonuclease/exonuclease/phosphatase domain-containing protein" evidence="1">
    <location>
        <begin position="20"/>
        <end position="548"/>
    </location>
</feature>
<feature type="non-terminal residue" evidence="3">
    <location>
        <position position="1"/>
    </location>
</feature>
<dbReference type="InterPro" id="IPR036691">
    <property type="entry name" value="Endo/exonu/phosph_ase_sf"/>
</dbReference>
<organism evidence="3 4">
    <name type="scientific">Aphanomyces invadans</name>
    <dbReference type="NCBI Taxonomy" id="157072"/>
    <lineage>
        <taxon>Eukaryota</taxon>
        <taxon>Sar</taxon>
        <taxon>Stramenopiles</taxon>
        <taxon>Oomycota</taxon>
        <taxon>Saprolegniomycetes</taxon>
        <taxon>Saprolegniales</taxon>
        <taxon>Verrucalvaceae</taxon>
        <taxon>Aphanomyces</taxon>
    </lineage>
</organism>
<dbReference type="EMBL" id="QUSY01002563">
    <property type="protein sequence ID" value="RHY20733.1"/>
    <property type="molecule type" value="Genomic_DNA"/>
</dbReference>
<dbReference type="Proteomes" id="UP000285060">
    <property type="component" value="Unassembled WGS sequence"/>
</dbReference>
<dbReference type="Pfam" id="PF03372">
    <property type="entry name" value="Exo_endo_phos"/>
    <property type="match status" value="1"/>
</dbReference>
<evidence type="ECO:0000256" key="1">
    <source>
        <dbReference type="SAM" id="SignalP"/>
    </source>
</evidence>
<protein>
    <recommendedName>
        <fullName evidence="2">Endonuclease/exonuclease/phosphatase domain-containing protein</fullName>
    </recommendedName>
</protein>
<proteinExistence type="predicted"/>
<dbReference type="Gene3D" id="3.60.10.10">
    <property type="entry name" value="Endonuclease/exonuclease/phosphatase"/>
    <property type="match status" value="1"/>
</dbReference>
<evidence type="ECO:0000313" key="4">
    <source>
        <dbReference type="Proteomes" id="UP000285060"/>
    </source>
</evidence>
<keyword evidence="1" id="KW-0732">Signal</keyword>
<evidence type="ECO:0000313" key="3">
    <source>
        <dbReference type="EMBL" id="RHY20733.1"/>
    </source>
</evidence>
<accession>A0A418AHF3</accession>
<dbReference type="SUPFAM" id="SSF56219">
    <property type="entry name" value="DNase I-like"/>
    <property type="match status" value="1"/>
</dbReference>
<name>A0A418AHF3_9STRA</name>
<gene>
    <name evidence="3" type="ORF">DYB32_009968</name>
</gene>
<reference evidence="3 4" key="1">
    <citation type="submission" date="2018-08" db="EMBL/GenBank/DDBJ databases">
        <title>Aphanomyces genome sequencing and annotation.</title>
        <authorList>
            <person name="Minardi D."/>
            <person name="Oidtmann B."/>
            <person name="Van Der Giezen M."/>
            <person name="Studholme D.J."/>
        </authorList>
    </citation>
    <scope>NUCLEOTIDE SEQUENCE [LARGE SCALE GENOMIC DNA]</scope>
    <source>
        <strain evidence="3 4">NJM0002</strain>
    </source>
</reference>
<feature type="domain" description="Endonuclease/exonuclease/phosphatase" evidence="2">
    <location>
        <begin position="116"/>
        <end position="312"/>
    </location>
</feature>
<dbReference type="AlphaFoldDB" id="A0A418AHF3"/>
<sequence length="548" mass="61983">VLWSKPNCLLGFTVRQAAAVLLQTAAEAAQSDALLASQDCSDNEDVDMDSEATIDDALTEQFTAWMDCLCQMDSLAEFNDLDITPENQVMYDTSSGTLVVSPNPSLGAATRVAITTCNLNGFKDRDDTPAVALAQDLHQCVFFQETKINNADHFRAIRRHITNNVGYKQYKLFITDERTTLHTSIANRRKGVATFFHRSMPGFDKLTVLWAKRDDKRADFFSSLPRDFEDGSIHIVGGDFNIPMHASLDAIHHIPSNNLGKAECFEWLAALRVVDPWRLMYPKLKMMSGPGGRNRLDYIYVDHALVAHYYHSSTFTPNKYRGDHMCHTTVLATTRTASASKSKLVWRMPRELLLDQRTVKAIQVEAQRLLDEMDADPDCNKGAKWCGWLRRIKSRLRQGQFNRQRHRKDALQLLQHKWFKAKTDAHLGLTSATAVDTAKAQYDEALAEMTQHNMDEGYARHANLNEVATAHFLRKPPAMKIPIVQATHNGVTTSDPEGVAKAFTAHWKHIMTTPADAPPPPTSQLKMKLLDMSRLRYRRTSRTTWTLR</sequence>
<evidence type="ECO:0000259" key="2">
    <source>
        <dbReference type="Pfam" id="PF03372"/>
    </source>
</evidence>